<evidence type="ECO:0000256" key="1">
    <source>
        <dbReference type="SAM" id="MobiDB-lite"/>
    </source>
</evidence>
<sequence>MVFIIRKGAGSRQQGVGSRQEARGKRQEVEQASSL</sequence>
<gene>
    <name evidence="2" type="ORF">LYNGBM3L_36350</name>
</gene>
<protein>
    <submittedName>
        <fullName evidence="2">Uncharacterized protein</fullName>
    </submittedName>
</protein>
<feature type="compositionally biased region" description="Basic and acidic residues" evidence="1">
    <location>
        <begin position="20"/>
        <end position="29"/>
    </location>
</feature>
<dbReference type="AlphaFoldDB" id="F4XUX6"/>
<keyword evidence="3" id="KW-1185">Reference proteome</keyword>
<evidence type="ECO:0000313" key="3">
    <source>
        <dbReference type="Proteomes" id="UP000003959"/>
    </source>
</evidence>
<accession>F4XUX6</accession>
<dbReference type="Proteomes" id="UP000003959">
    <property type="component" value="Unassembled WGS sequence"/>
</dbReference>
<feature type="region of interest" description="Disordered" evidence="1">
    <location>
        <begin position="1"/>
        <end position="35"/>
    </location>
</feature>
<organism evidence="2 3">
    <name type="scientific">Moorena producens 3L</name>
    <dbReference type="NCBI Taxonomy" id="489825"/>
    <lineage>
        <taxon>Bacteria</taxon>
        <taxon>Bacillati</taxon>
        <taxon>Cyanobacteriota</taxon>
        <taxon>Cyanophyceae</taxon>
        <taxon>Coleofasciculales</taxon>
        <taxon>Coleofasciculaceae</taxon>
        <taxon>Moorena</taxon>
    </lineage>
</organism>
<dbReference type="HOGENOM" id="CLU_3365906_0_0_3"/>
<evidence type="ECO:0000313" key="2">
    <source>
        <dbReference type="EMBL" id="EGJ31579.1"/>
    </source>
</evidence>
<proteinExistence type="predicted"/>
<dbReference type="EMBL" id="GL890935">
    <property type="protein sequence ID" value="EGJ31579.1"/>
    <property type="molecule type" value="Genomic_DNA"/>
</dbReference>
<reference evidence="3" key="1">
    <citation type="journal article" date="2011" name="Proc. Natl. Acad. Sci. U.S.A.">
        <title>Genomic insights into the physiology and ecology of the marine filamentous cyanobacterium Lyngbya majuscula.</title>
        <authorList>
            <person name="Jones A.C."/>
            <person name="Monroe E.A."/>
            <person name="Podell S."/>
            <person name="Hess W.R."/>
            <person name="Klages S."/>
            <person name="Esquenazi E."/>
            <person name="Niessen S."/>
            <person name="Hoover H."/>
            <person name="Rothmann M."/>
            <person name="Lasken R.S."/>
            <person name="Yates J.R.III."/>
            <person name="Reinhardt R."/>
            <person name="Kube M."/>
            <person name="Burkart M.D."/>
            <person name="Allen E.E."/>
            <person name="Dorrestein P.C."/>
            <person name="Gerwick W.H."/>
            <person name="Gerwick L."/>
        </authorList>
    </citation>
    <scope>NUCLEOTIDE SEQUENCE [LARGE SCALE GENOMIC DNA]</scope>
    <source>
        <strain evidence="3">3L</strain>
    </source>
</reference>
<name>F4XUX6_9CYAN</name>